<evidence type="ECO:0000256" key="2">
    <source>
        <dbReference type="SAM" id="Phobius"/>
    </source>
</evidence>
<protein>
    <submittedName>
        <fullName evidence="3">Uncharacterized protein</fullName>
    </submittedName>
</protein>
<dbReference type="EMBL" id="DWWC01000309">
    <property type="protein sequence ID" value="HJC70862.1"/>
    <property type="molecule type" value="Genomic_DNA"/>
</dbReference>
<proteinExistence type="predicted"/>
<keyword evidence="2" id="KW-0812">Transmembrane</keyword>
<comment type="caution">
    <text evidence="3">The sequence shown here is derived from an EMBL/GenBank/DDBJ whole genome shotgun (WGS) entry which is preliminary data.</text>
</comment>
<evidence type="ECO:0000313" key="3">
    <source>
        <dbReference type="EMBL" id="HJC70862.1"/>
    </source>
</evidence>
<evidence type="ECO:0000313" key="4">
    <source>
        <dbReference type="Proteomes" id="UP000823854"/>
    </source>
</evidence>
<keyword evidence="2" id="KW-0472">Membrane</keyword>
<organism evidence="3 4">
    <name type="scientific">Candidatus Brachybacterium intestinipullorum</name>
    <dbReference type="NCBI Taxonomy" id="2838512"/>
    <lineage>
        <taxon>Bacteria</taxon>
        <taxon>Bacillati</taxon>
        <taxon>Actinomycetota</taxon>
        <taxon>Actinomycetes</taxon>
        <taxon>Micrococcales</taxon>
        <taxon>Dermabacteraceae</taxon>
        <taxon>Brachybacterium</taxon>
    </lineage>
</organism>
<reference evidence="3" key="1">
    <citation type="journal article" date="2021" name="PeerJ">
        <title>Extensive microbial diversity within the chicken gut microbiome revealed by metagenomics and culture.</title>
        <authorList>
            <person name="Gilroy R."/>
            <person name="Ravi A."/>
            <person name="Getino M."/>
            <person name="Pursley I."/>
            <person name="Horton D.L."/>
            <person name="Alikhan N.F."/>
            <person name="Baker D."/>
            <person name="Gharbi K."/>
            <person name="Hall N."/>
            <person name="Watson M."/>
            <person name="Adriaenssens E.M."/>
            <person name="Foster-Nyarko E."/>
            <person name="Jarju S."/>
            <person name="Secka A."/>
            <person name="Antonio M."/>
            <person name="Oren A."/>
            <person name="Chaudhuri R.R."/>
            <person name="La Ragione R."/>
            <person name="Hildebrand F."/>
            <person name="Pallen M.J."/>
        </authorList>
    </citation>
    <scope>NUCLEOTIDE SEQUENCE</scope>
    <source>
        <strain evidence="3">CHK130-7132</strain>
    </source>
</reference>
<accession>A0A9D2Q3M5</accession>
<gene>
    <name evidence="3" type="ORF">H9932_14465</name>
</gene>
<feature type="region of interest" description="Disordered" evidence="1">
    <location>
        <begin position="83"/>
        <end position="122"/>
    </location>
</feature>
<feature type="region of interest" description="Disordered" evidence="1">
    <location>
        <begin position="1"/>
        <end position="49"/>
    </location>
</feature>
<sequence>MTQEPHREDGGDADALPDFASSSTRAGLPDLAADHGPATLGEPSESARRRTRATMIAVISGAVVILAVLALVLSQTVFRSVLEDPDPTAQGTSTRSAEGRSEYVPDPEDPDIAPPPPIFTQAPTTECTVAQNTRPAQPSAAGKVRGGGLEYTSPEGWGDGWAVHSLPYLTEVGADGRRVEGNWFSVVNLGRVTFPEDEGGYPGLEAAAVAIFQCYATTAGVVSHFGEHPEVTDYRSEVMTVDGTAAWIVQATYHFEDPEVLKTSSASVVTAIVVETPEGPSALAGDVAADQPEHVQNLEDIIASLDVVE</sequence>
<name>A0A9D2Q3M5_9MICO</name>
<feature type="region of interest" description="Disordered" evidence="1">
    <location>
        <begin position="128"/>
        <end position="147"/>
    </location>
</feature>
<keyword evidence="2" id="KW-1133">Transmembrane helix</keyword>
<reference evidence="3" key="2">
    <citation type="submission" date="2021-04" db="EMBL/GenBank/DDBJ databases">
        <authorList>
            <person name="Gilroy R."/>
        </authorList>
    </citation>
    <scope>NUCLEOTIDE SEQUENCE</scope>
    <source>
        <strain evidence="3">CHK130-7132</strain>
    </source>
</reference>
<dbReference type="Proteomes" id="UP000823854">
    <property type="component" value="Unassembled WGS sequence"/>
</dbReference>
<feature type="compositionally biased region" description="Basic and acidic residues" evidence="1">
    <location>
        <begin position="1"/>
        <end position="10"/>
    </location>
</feature>
<feature type="transmembrane region" description="Helical" evidence="2">
    <location>
        <begin position="53"/>
        <end position="73"/>
    </location>
</feature>
<evidence type="ECO:0000256" key="1">
    <source>
        <dbReference type="SAM" id="MobiDB-lite"/>
    </source>
</evidence>
<dbReference type="AlphaFoldDB" id="A0A9D2Q3M5"/>